<evidence type="ECO:0000313" key="2">
    <source>
        <dbReference type="EMBL" id="GAF99892.1"/>
    </source>
</evidence>
<proteinExistence type="predicted"/>
<name>X0UHM5_9ZZZZ</name>
<dbReference type="InterPro" id="IPR002716">
    <property type="entry name" value="PIN_dom"/>
</dbReference>
<feature type="domain" description="PIN" evidence="1">
    <location>
        <begin position="4"/>
        <end position="119"/>
    </location>
</feature>
<dbReference type="EMBL" id="BARS01026268">
    <property type="protein sequence ID" value="GAF99892.1"/>
    <property type="molecule type" value="Genomic_DNA"/>
</dbReference>
<dbReference type="InterPro" id="IPR029060">
    <property type="entry name" value="PIN-like_dom_sf"/>
</dbReference>
<dbReference type="Gene3D" id="3.40.50.1010">
    <property type="entry name" value="5'-nuclease"/>
    <property type="match status" value="1"/>
</dbReference>
<sequence length="119" mass="14242">MNLIVIDSNFILLPFQFKIDYLNEIRDNLDGNLKFVIFQQILNELEAKKKREPKSTKFIRLLNSGLLYLENNKNKYNFDFVNDIKQEEETTDDYLIRKITELKDKYPTVFLATNDSELR</sequence>
<gene>
    <name evidence="2" type="ORF">S01H1_41415</name>
</gene>
<accession>X0UHM5</accession>
<comment type="caution">
    <text evidence="2">The sequence shown here is derived from an EMBL/GenBank/DDBJ whole genome shotgun (WGS) entry which is preliminary data.</text>
</comment>
<organism evidence="2">
    <name type="scientific">marine sediment metagenome</name>
    <dbReference type="NCBI Taxonomy" id="412755"/>
    <lineage>
        <taxon>unclassified sequences</taxon>
        <taxon>metagenomes</taxon>
        <taxon>ecological metagenomes</taxon>
    </lineage>
</organism>
<evidence type="ECO:0000259" key="1">
    <source>
        <dbReference type="Pfam" id="PF13638"/>
    </source>
</evidence>
<dbReference type="SUPFAM" id="SSF88723">
    <property type="entry name" value="PIN domain-like"/>
    <property type="match status" value="1"/>
</dbReference>
<protein>
    <recommendedName>
        <fullName evidence="1">PIN domain-containing protein</fullName>
    </recommendedName>
</protein>
<dbReference type="Pfam" id="PF13638">
    <property type="entry name" value="PIN_4"/>
    <property type="match status" value="1"/>
</dbReference>
<dbReference type="AlphaFoldDB" id="X0UHM5"/>
<feature type="non-terminal residue" evidence="2">
    <location>
        <position position="119"/>
    </location>
</feature>
<reference evidence="2" key="1">
    <citation type="journal article" date="2014" name="Front. Microbiol.">
        <title>High frequency of phylogenetically diverse reductive dehalogenase-homologous genes in deep subseafloor sedimentary metagenomes.</title>
        <authorList>
            <person name="Kawai M."/>
            <person name="Futagami T."/>
            <person name="Toyoda A."/>
            <person name="Takaki Y."/>
            <person name="Nishi S."/>
            <person name="Hori S."/>
            <person name="Arai W."/>
            <person name="Tsubouchi T."/>
            <person name="Morono Y."/>
            <person name="Uchiyama I."/>
            <person name="Ito T."/>
            <person name="Fujiyama A."/>
            <person name="Inagaki F."/>
            <person name="Takami H."/>
        </authorList>
    </citation>
    <scope>NUCLEOTIDE SEQUENCE</scope>
    <source>
        <strain evidence="2">Expedition CK06-06</strain>
    </source>
</reference>